<gene>
    <name evidence="1" type="ORF">GALL_89840</name>
</gene>
<protein>
    <submittedName>
        <fullName evidence="1">Uncharacterized protein</fullName>
    </submittedName>
</protein>
<reference evidence="1" key="1">
    <citation type="submission" date="2016-10" db="EMBL/GenBank/DDBJ databases">
        <title>Sequence of Gallionella enrichment culture.</title>
        <authorList>
            <person name="Poehlein A."/>
            <person name="Muehling M."/>
            <person name="Daniel R."/>
        </authorList>
    </citation>
    <scope>NUCLEOTIDE SEQUENCE</scope>
</reference>
<dbReference type="AlphaFoldDB" id="A0A1J5SYA8"/>
<sequence length="221" mass="23728">MKLVKFIVAAVLLISAASAWADDAEPAGQQYHVSMLQPKILAGADVKISPADYPNGVFVRVKEMFGERPVSASIFAEKLQKLGFKIAGKAENADAVFLIRSSTINFKEIDQNADGFNARRADVIAGTVGAAIATGGLSLLATDWSAFGDARPIYTDMVVFIENPKHSSSIETSLNGAIKTDAANAKVTRVEFELFSDEWLKEHVIDLAGSRDGSVTSYNTK</sequence>
<comment type="caution">
    <text evidence="1">The sequence shown here is derived from an EMBL/GenBank/DDBJ whole genome shotgun (WGS) entry which is preliminary data.</text>
</comment>
<accession>A0A1J5SYA8</accession>
<proteinExistence type="predicted"/>
<organism evidence="1">
    <name type="scientific">mine drainage metagenome</name>
    <dbReference type="NCBI Taxonomy" id="410659"/>
    <lineage>
        <taxon>unclassified sequences</taxon>
        <taxon>metagenomes</taxon>
        <taxon>ecological metagenomes</taxon>
    </lineage>
</organism>
<evidence type="ECO:0000313" key="1">
    <source>
        <dbReference type="EMBL" id="OIR08989.1"/>
    </source>
</evidence>
<dbReference type="EMBL" id="MLJW01000029">
    <property type="protein sequence ID" value="OIR08989.1"/>
    <property type="molecule type" value="Genomic_DNA"/>
</dbReference>
<name>A0A1J5SYA8_9ZZZZ</name>